<evidence type="ECO:0000313" key="3">
    <source>
        <dbReference type="Proteomes" id="UP000600946"/>
    </source>
</evidence>
<evidence type="ECO:0000259" key="1">
    <source>
        <dbReference type="Pfam" id="PF04149"/>
    </source>
</evidence>
<evidence type="ECO:0000313" key="2">
    <source>
        <dbReference type="EMBL" id="GGY21521.1"/>
    </source>
</evidence>
<accession>A0ABQ2ZSU3</accession>
<dbReference type="Proteomes" id="UP000600946">
    <property type="component" value="Unassembled WGS sequence"/>
</dbReference>
<proteinExistence type="predicted"/>
<dbReference type="GeneID" id="96289305"/>
<organism evidence="2 3">
    <name type="scientific">Streptomyces xanthochromogenes</name>
    <dbReference type="NCBI Taxonomy" id="67384"/>
    <lineage>
        <taxon>Bacteria</taxon>
        <taxon>Bacillati</taxon>
        <taxon>Actinomycetota</taxon>
        <taxon>Actinomycetes</taxon>
        <taxon>Kitasatosporales</taxon>
        <taxon>Streptomycetaceae</taxon>
        <taxon>Streptomyces</taxon>
    </lineage>
</organism>
<dbReference type="InterPro" id="IPR007278">
    <property type="entry name" value="DUF397"/>
</dbReference>
<keyword evidence="3" id="KW-1185">Reference proteome</keyword>
<name>A0ABQ2ZSU3_9ACTN</name>
<comment type="caution">
    <text evidence="2">The sequence shown here is derived from an EMBL/GenBank/DDBJ whole genome shotgun (WGS) entry which is preliminary data.</text>
</comment>
<dbReference type="EMBL" id="BMUU01000002">
    <property type="protein sequence ID" value="GGY21521.1"/>
    <property type="molecule type" value="Genomic_DNA"/>
</dbReference>
<gene>
    <name evidence="2" type="ORF">GCM10010326_13010</name>
</gene>
<feature type="domain" description="DUF397" evidence="1">
    <location>
        <begin position="11"/>
        <end position="62"/>
    </location>
</feature>
<dbReference type="RefSeq" id="WP_190026504.1">
    <property type="nucleotide sequence ID" value="NZ_BMUU01000002.1"/>
</dbReference>
<sequence>MPASDAETNFEWFKSSYSGGNTTECVEAAFTAAGTAVRDSKRPTEGSIRFGSQAWIRFVSAAQVGQFDPRNN</sequence>
<reference evidence="3" key="1">
    <citation type="journal article" date="2019" name="Int. J. Syst. Evol. Microbiol.">
        <title>The Global Catalogue of Microorganisms (GCM) 10K type strain sequencing project: providing services to taxonomists for standard genome sequencing and annotation.</title>
        <authorList>
            <consortium name="The Broad Institute Genomics Platform"/>
            <consortium name="The Broad Institute Genome Sequencing Center for Infectious Disease"/>
            <person name="Wu L."/>
            <person name="Ma J."/>
        </authorList>
    </citation>
    <scope>NUCLEOTIDE SEQUENCE [LARGE SCALE GENOMIC DNA]</scope>
    <source>
        <strain evidence="3">JCM 4594</strain>
    </source>
</reference>
<dbReference type="Pfam" id="PF04149">
    <property type="entry name" value="DUF397"/>
    <property type="match status" value="1"/>
</dbReference>
<protein>
    <recommendedName>
        <fullName evidence="1">DUF397 domain-containing protein</fullName>
    </recommendedName>
</protein>